<feature type="domain" description="BTB" evidence="1">
    <location>
        <begin position="4"/>
        <end position="105"/>
    </location>
</feature>
<dbReference type="Proteomes" id="UP001217089">
    <property type="component" value="Unassembled WGS sequence"/>
</dbReference>
<dbReference type="InterPro" id="IPR003131">
    <property type="entry name" value="T1-type_BTB"/>
</dbReference>
<dbReference type="Gene3D" id="3.30.710.10">
    <property type="entry name" value="Potassium Channel Kv1.1, Chain A"/>
    <property type="match status" value="1"/>
</dbReference>
<dbReference type="EMBL" id="JARBDR010000919">
    <property type="protein sequence ID" value="KAJ8300830.1"/>
    <property type="molecule type" value="Genomic_DNA"/>
</dbReference>
<dbReference type="InterPro" id="IPR000210">
    <property type="entry name" value="BTB/POZ_dom"/>
</dbReference>
<keyword evidence="3" id="KW-1185">Reference proteome</keyword>
<sequence>MADRVIKVNVGGMVYTTTKSTLTKIHGSNIWRIFTGDVKCLKDERGTYFLDRDGPVFRFILNYLRSSKLITPQGYRELHLLREEADYYGLDELVAEINKILASRRRKNRKRFRKGISRSLGSEINICDESGSVLFSDDSSEWFYD</sequence>
<dbReference type="Pfam" id="PF02214">
    <property type="entry name" value="BTB_2"/>
    <property type="match status" value="1"/>
</dbReference>
<dbReference type="InterPro" id="IPR011333">
    <property type="entry name" value="SKP1/BTB/POZ_sf"/>
</dbReference>
<comment type="caution">
    <text evidence="2">The sequence shown here is derived from an EMBL/GenBank/DDBJ whole genome shotgun (WGS) entry which is preliminary data.</text>
</comment>
<gene>
    <name evidence="2" type="ORF">KUTeg_022349</name>
</gene>
<proteinExistence type="predicted"/>
<evidence type="ECO:0000313" key="3">
    <source>
        <dbReference type="Proteomes" id="UP001217089"/>
    </source>
</evidence>
<organism evidence="2 3">
    <name type="scientific">Tegillarca granosa</name>
    <name type="common">Malaysian cockle</name>
    <name type="synonym">Anadara granosa</name>
    <dbReference type="NCBI Taxonomy" id="220873"/>
    <lineage>
        <taxon>Eukaryota</taxon>
        <taxon>Metazoa</taxon>
        <taxon>Spiralia</taxon>
        <taxon>Lophotrochozoa</taxon>
        <taxon>Mollusca</taxon>
        <taxon>Bivalvia</taxon>
        <taxon>Autobranchia</taxon>
        <taxon>Pteriomorphia</taxon>
        <taxon>Arcoida</taxon>
        <taxon>Arcoidea</taxon>
        <taxon>Arcidae</taxon>
        <taxon>Tegillarca</taxon>
    </lineage>
</organism>
<evidence type="ECO:0000313" key="2">
    <source>
        <dbReference type="EMBL" id="KAJ8300830.1"/>
    </source>
</evidence>
<dbReference type="PANTHER" id="PTHR14499">
    <property type="entry name" value="POTASSIUM CHANNEL TETRAMERIZATION DOMAIN-CONTAINING"/>
    <property type="match status" value="1"/>
</dbReference>
<evidence type="ECO:0000259" key="1">
    <source>
        <dbReference type="SMART" id="SM00225"/>
    </source>
</evidence>
<dbReference type="SMART" id="SM00225">
    <property type="entry name" value="BTB"/>
    <property type="match status" value="1"/>
</dbReference>
<name>A0ABQ9E6R1_TEGGR</name>
<dbReference type="SUPFAM" id="SSF54695">
    <property type="entry name" value="POZ domain"/>
    <property type="match status" value="1"/>
</dbReference>
<accession>A0ABQ9E6R1</accession>
<reference evidence="2 3" key="1">
    <citation type="submission" date="2022-12" db="EMBL/GenBank/DDBJ databases">
        <title>Chromosome-level genome of Tegillarca granosa.</title>
        <authorList>
            <person name="Kim J."/>
        </authorList>
    </citation>
    <scope>NUCLEOTIDE SEQUENCE [LARGE SCALE GENOMIC DNA]</scope>
    <source>
        <strain evidence="2">Teg-2019</strain>
        <tissue evidence="2">Adductor muscle</tissue>
    </source>
</reference>
<dbReference type="PANTHER" id="PTHR14499:SF136">
    <property type="entry name" value="GH08630P"/>
    <property type="match status" value="1"/>
</dbReference>
<protein>
    <recommendedName>
        <fullName evidence="1">BTB domain-containing protein</fullName>
    </recommendedName>
</protein>